<keyword evidence="5" id="KW-1185">Reference proteome</keyword>
<feature type="chain" id="PRO_5015584332" evidence="2">
    <location>
        <begin position="20"/>
        <end position="186"/>
    </location>
</feature>
<dbReference type="InterPro" id="IPR000782">
    <property type="entry name" value="FAS1_domain"/>
</dbReference>
<dbReference type="GO" id="GO:0050839">
    <property type="term" value="F:cell adhesion molecule binding"/>
    <property type="evidence" value="ECO:0007669"/>
    <property type="project" value="TreeGrafter"/>
</dbReference>
<reference evidence="5" key="1">
    <citation type="submission" date="2018-02" db="EMBL/GenBank/DDBJ databases">
        <title>Genome sequencing of Solimonas sp. HR-BB.</title>
        <authorList>
            <person name="Lee Y."/>
            <person name="Jeon C.O."/>
        </authorList>
    </citation>
    <scope>NUCLEOTIDE SEQUENCE [LARGE SCALE GENOMIC DNA]</scope>
    <source>
        <strain evidence="5">HR-U</strain>
    </source>
</reference>
<evidence type="ECO:0000259" key="3">
    <source>
        <dbReference type="PROSITE" id="PS50213"/>
    </source>
</evidence>
<accession>A0A2S7IQF6</accession>
<dbReference type="OrthoDB" id="1119934at2"/>
<dbReference type="Proteomes" id="UP000239590">
    <property type="component" value="Unassembled WGS sequence"/>
</dbReference>
<comment type="caution">
    <text evidence="4">The sequence shown here is derived from an EMBL/GenBank/DDBJ whole genome shotgun (WGS) entry which is preliminary data.</text>
</comment>
<dbReference type="InterPro" id="IPR036378">
    <property type="entry name" value="FAS1_dom_sf"/>
</dbReference>
<dbReference type="Pfam" id="PF02469">
    <property type="entry name" value="Fasciclin"/>
    <property type="match status" value="1"/>
</dbReference>
<feature type="region of interest" description="Disordered" evidence="1">
    <location>
        <begin position="19"/>
        <end position="42"/>
    </location>
</feature>
<evidence type="ECO:0000313" key="5">
    <source>
        <dbReference type="Proteomes" id="UP000239590"/>
    </source>
</evidence>
<dbReference type="SMART" id="SM00554">
    <property type="entry name" value="FAS1"/>
    <property type="match status" value="1"/>
</dbReference>
<feature type="domain" description="FAS1" evidence="3">
    <location>
        <begin position="42"/>
        <end position="184"/>
    </location>
</feature>
<name>A0A2S7IQF6_9BACT</name>
<protein>
    <submittedName>
        <fullName evidence="4">Fasciclin</fullName>
    </submittedName>
</protein>
<dbReference type="PANTHER" id="PTHR10900:SF77">
    <property type="entry name" value="FI19380P1"/>
    <property type="match status" value="1"/>
</dbReference>
<gene>
    <name evidence="4" type="ORF">C5O19_10085</name>
</gene>
<dbReference type="GO" id="GO:0031012">
    <property type="term" value="C:extracellular matrix"/>
    <property type="evidence" value="ECO:0007669"/>
    <property type="project" value="TreeGrafter"/>
</dbReference>
<keyword evidence="2" id="KW-0732">Signal</keyword>
<dbReference type="PANTHER" id="PTHR10900">
    <property type="entry name" value="PERIOSTIN-RELATED"/>
    <property type="match status" value="1"/>
</dbReference>
<evidence type="ECO:0000256" key="1">
    <source>
        <dbReference type="SAM" id="MobiDB-lite"/>
    </source>
</evidence>
<dbReference type="EMBL" id="PTRA01000001">
    <property type="protein sequence ID" value="PQA59947.1"/>
    <property type="molecule type" value="Genomic_DNA"/>
</dbReference>
<proteinExistence type="predicted"/>
<organism evidence="4 5">
    <name type="scientific">Siphonobacter curvatus</name>
    <dbReference type="NCBI Taxonomy" id="2094562"/>
    <lineage>
        <taxon>Bacteria</taxon>
        <taxon>Pseudomonadati</taxon>
        <taxon>Bacteroidota</taxon>
        <taxon>Cytophagia</taxon>
        <taxon>Cytophagales</taxon>
        <taxon>Cytophagaceae</taxon>
        <taxon>Siphonobacter</taxon>
    </lineage>
</organism>
<dbReference type="InterPro" id="IPR050904">
    <property type="entry name" value="Adhesion/Biosynth-related"/>
</dbReference>
<dbReference type="SUPFAM" id="SSF82153">
    <property type="entry name" value="FAS1 domain"/>
    <property type="match status" value="1"/>
</dbReference>
<dbReference type="GO" id="GO:0030198">
    <property type="term" value="P:extracellular matrix organization"/>
    <property type="evidence" value="ECO:0007669"/>
    <property type="project" value="TreeGrafter"/>
</dbReference>
<feature type="signal peptide" evidence="2">
    <location>
        <begin position="1"/>
        <end position="19"/>
    </location>
</feature>
<evidence type="ECO:0000313" key="4">
    <source>
        <dbReference type="EMBL" id="PQA59947.1"/>
    </source>
</evidence>
<dbReference type="PROSITE" id="PS51257">
    <property type="entry name" value="PROKAR_LIPOPROTEIN"/>
    <property type="match status" value="1"/>
</dbReference>
<dbReference type="Gene3D" id="2.30.180.10">
    <property type="entry name" value="FAS1 domain"/>
    <property type="match status" value="1"/>
</dbReference>
<evidence type="ECO:0000256" key="2">
    <source>
        <dbReference type="SAM" id="SignalP"/>
    </source>
</evidence>
<dbReference type="PROSITE" id="PS50213">
    <property type="entry name" value="FAS1"/>
    <property type="match status" value="1"/>
</dbReference>
<dbReference type="GO" id="GO:0005615">
    <property type="term" value="C:extracellular space"/>
    <property type="evidence" value="ECO:0007669"/>
    <property type="project" value="TreeGrafter"/>
</dbReference>
<sequence>MKKICFALLTLWVTGCVSSQGPSRTSTPSQPTSPAAPASGGRVNIAQHAARSQEHSILTKALKETGFVNTLQNSGPFTVFAPTDSAFHKSPEATALLQPDQMNRLRKVLAYHIVTGVWQTKNFQEALDRGIQRVELRTLAGEYIYVSKNGDQWLVTDKTGHQAKLETTDYAVSNGIVHVTDAVLWP</sequence>
<dbReference type="GO" id="GO:0007155">
    <property type="term" value="P:cell adhesion"/>
    <property type="evidence" value="ECO:0007669"/>
    <property type="project" value="TreeGrafter"/>
</dbReference>
<dbReference type="RefSeq" id="WP_104711822.1">
    <property type="nucleotide sequence ID" value="NZ_PTRA01000001.1"/>
</dbReference>
<dbReference type="AlphaFoldDB" id="A0A2S7IQF6"/>